<dbReference type="PIRSF" id="PIRSF006232">
    <property type="entry name" value="Pirin"/>
    <property type="match status" value="1"/>
</dbReference>
<dbReference type="InterPro" id="IPR008778">
    <property type="entry name" value="Pirin_C_dom"/>
</dbReference>
<evidence type="ECO:0000313" key="7">
    <source>
        <dbReference type="EMBL" id="RPM04696.1"/>
    </source>
</evidence>
<feature type="domain" description="Pirin N-terminal" evidence="4">
    <location>
        <begin position="40"/>
        <end position="139"/>
    </location>
</feature>
<dbReference type="InterPro" id="IPR011051">
    <property type="entry name" value="RmlC_Cupin_sf"/>
</dbReference>
<dbReference type="Pfam" id="PF05726">
    <property type="entry name" value="Pirin_C"/>
    <property type="match status" value="1"/>
</dbReference>
<proteinExistence type="inferred from homology"/>
<protein>
    <submittedName>
        <fullName evidence="7">Pirin family protein</fullName>
    </submittedName>
</protein>
<dbReference type="PANTHER" id="PTHR13903:SF8">
    <property type="entry name" value="PIRIN"/>
    <property type="match status" value="1"/>
</dbReference>
<dbReference type="InterPro" id="IPR012093">
    <property type="entry name" value="Pirin"/>
</dbReference>
<keyword evidence="2" id="KW-0479">Metal-binding</keyword>
<dbReference type="EMBL" id="RBSQ01000129">
    <property type="protein sequence ID" value="RMS64430.1"/>
    <property type="molecule type" value="Genomic_DNA"/>
</dbReference>
<feature type="binding site" evidence="2">
    <location>
        <position position="123"/>
    </location>
    <ligand>
        <name>Fe cation</name>
        <dbReference type="ChEBI" id="CHEBI:24875"/>
    </ligand>
</feature>
<dbReference type="InterPro" id="IPR003829">
    <property type="entry name" value="Pirin_N_dom"/>
</dbReference>
<dbReference type="Proteomes" id="UP000270834">
    <property type="component" value="Unassembled WGS sequence"/>
</dbReference>
<evidence type="ECO:0000313" key="6">
    <source>
        <dbReference type="EMBL" id="RMS64430.1"/>
    </source>
</evidence>
<evidence type="ECO:0000313" key="8">
    <source>
        <dbReference type="Proteomes" id="UP000270834"/>
    </source>
</evidence>
<dbReference type="Pfam" id="PF02678">
    <property type="entry name" value="Pirin"/>
    <property type="match status" value="1"/>
</dbReference>
<dbReference type="PANTHER" id="PTHR13903">
    <property type="entry name" value="PIRIN-RELATED"/>
    <property type="match status" value="1"/>
</dbReference>
<dbReference type="RefSeq" id="WP_003145400.1">
    <property type="nucleotide sequence ID" value="NZ_AP014651.1"/>
</dbReference>
<comment type="cofactor">
    <cofactor evidence="2">
        <name>Fe cation</name>
        <dbReference type="ChEBI" id="CHEBI:24875"/>
    </cofactor>
    <text evidence="2">Binds 1 Fe cation per subunit.</text>
</comment>
<keyword evidence="2" id="KW-0408">Iron</keyword>
<organism evidence="6 8">
    <name type="scientific">Pseudomonas aeruginosa</name>
    <dbReference type="NCBI Taxonomy" id="287"/>
    <lineage>
        <taxon>Bacteria</taxon>
        <taxon>Pseudomonadati</taxon>
        <taxon>Pseudomonadota</taxon>
        <taxon>Gammaproteobacteria</taxon>
        <taxon>Pseudomonadales</taxon>
        <taxon>Pseudomonadaceae</taxon>
        <taxon>Pseudomonas</taxon>
    </lineage>
</organism>
<feature type="binding site" evidence="2">
    <location>
        <position position="121"/>
    </location>
    <ligand>
        <name>Fe cation</name>
        <dbReference type="ChEBI" id="CHEBI:24875"/>
    </ligand>
</feature>
<feature type="domain" description="Pirin C-terminal" evidence="5">
    <location>
        <begin position="191"/>
        <end position="289"/>
    </location>
</feature>
<dbReference type="Gene3D" id="2.60.120.10">
    <property type="entry name" value="Jelly Rolls"/>
    <property type="match status" value="1"/>
</dbReference>
<gene>
    <name evidence="6" type="ORF">ALP65_03227</name>
    <name evidence="7" type="ORF">IPC1295_30200</name>
</gene>
<reference evidence="7 9" key="1">
    <citation type="submission" date="2017-08" db="EMBL/GenBank/DDBJ databases">
        <authorList>
            <person name="Feschi L."/>
            <person name="Jeukens J."/>
            <person name="Emond-Rheault J.-G."/>
            <person name="Kukavica-Ibrulj I."/>
            <person name="Boyle B."/>
            <person name="Levesque R.C."/>
        </authorList>
    </citation>
    <scope>NUCLEOTIDE SEQUENCE [LARGE SCALE GENOMIC DNA]</scope>
    <source>
        <strain evidence="7 9">PA-W36</strain>
    </source>
</reference>
<dbReference type="GO" id="GO:0046872">
    <property type="term" value="F:metal ion binding"/>
    <property type="evidence" value="ECO:0007669"/>
    <property type="project" value="UniProtKB-KW"/>
</dbReference>
<accession>A0A1S1C340</accession>
<feature type="binding site" evidence="2">
    <location>
        <position position="77"/>
    </location>
    <ligand>
        <name>Fe cation</name>
        <dbReference type="ChEBI" id="CHEBI:24875"/>
    </ligand>
</feature>
<sequence length="315" mass="34474">MSNTEERCDLSSSRDCPERREHLLQRVTARAAEIGGGITVSRLMPSRQRRMIGAWCFLDHAGPAEFEPGGGLAVGPHPHIGLQTFTWMIQGEALHRDSLGNVQVIRPGQVNLMTAGHGIAHTEESLPDERHAHAAQLWIALPYEQRDIAPAFDHHPDLPRWQEQGVTFTLLAGALAGRQAPCRLYSPLLGADLACHDASTLQLTLDPHFEYGLLPLEGGLEVGGEHFAVNELAYLGDGRDGLQLQLDPGARVLLLGGAPFGAEIFMWWNFVGHSKGEIARAQKAWEEGDARFGRLDALEGPRLSAPPIPWKIDAE</sequence>
<evidence type="ECO:0000259" key="4">
    <source>
        <dbReference type="Pfam" id="PF02678"/>
    </source>
</evidence>
<name>A0A0C7D450_PSEAI</name>
<dbReference type="Proteomes" id="UP000284767">
    <property type="component" value="Unassembled WGS sequence"/>
</dbReference>
<dbReference type="EMBL" id="NSNE01000027">
    <property type="protein sequence ID" value="RPM04696.1"/>
    <property type="molecule type" value="Genomic_DNA"/>
</dbReference>
<comment type="similarity">
    <text evidence="1 3">Belongs to the pirin family.</text>
</comment>
<reference evidence="7 9" key="3">
    <citation type="submission" date="2019-01" db="EMBL/GenBank/DDBJ databases">
        <title>The Pseudomonas aeruginosa pan-genome provides new insights on its population structure, horizontal gene transfer and pathogenicity.</title>
        <authorList>
            <person name="Freschi L."/>
            <person name="Vincent A.T."/>
            <person name="Jeukens J."/>
            <person name="Emond-Rheault J.-G."/>
            <person name="Kukavica-Ibrulj I."/>
            <person name="Dupont M.-J."/>
            <person name="Charette S.J."/>
            <person name="Boyle B."/>
            <person name="Levesque R.C."/>
        </authorList>
    </citation>
    <scope>NUCLEOTIDE SEQUENCE [LARGE SCALE GENOMIC DNA]</scope>
    <source>
        <strain evidence="7 9">PA-W36</strain>
    </source>
</reference>
<evidence type="ECO:0000256" key="1">
    <source>
        <dbReference type="ARBA" id="ARBA00008416"/>
    </source>
</evidence>
<evidence type="ECO:0000313" key="9">
    <source>
        <dbReference type="Proteomes" id="UP000284767"/>
    </source>
</evidence>
<evidence type="ECO:0000259" key="5">
    <source>
        <dbReference type="Pfam" id="PF05726"/>
    </source>
</evidence>
<comment type="caution">
    <text evidence="6">The sequence shown here is derived from an EMBL/GenBank/DDBJ whole genome shotgun (WGS) entry which is preliminary data.</text>
</comment>
<evidence type="ECO:0000256" key="2">
    <source>
        <dbReference type="PIRSR" id="PIRSR006232-1"/>
    </source>
</evidence>
<dbReference type="CDD" id="cd02909">
    <property type="entry name" value="cupin_pirin_N"/>
    <property type="match status" value="1"/>
</dbReference>
<accession>A0A0C7D450</accession>
<evidence type="ECO:0000256" key="3">
    <source>
        <dbReference type="RuleBase" id="RU003457"/>
    </source>
</evidence>
<dbReference type="InterPro" id="IPR014710">
    <property type="entry name" value="RmlC-like_jellyroll"/>
</dbReference>
<dbReference type="AlphaFoldDB" id="A0A0C7D450"/>
<reference evidence="6 8" key="2">
    <citation type="submission" date="2018-08" db="EMBL/GenBank/DDBJ databases">
        <title>Recombination of ecologically and evolutionarily significant loci maintains genetic cohesion in the Pseudomonas syringae species complex.</title>
        <authorList>
            <person name="Dillon M."/>
            <person name="Thakur S."/>
            <person name="Almeida R.N.D."/>
            <person name="Weir B.S."/>
            <person name="Guttman D.S."/>
        </authorList>
    </citation>
    <scope>NUCLEOTIDE SEQUENCE [LARGE SCALE GENOMIC DNA]</scope>
    <source>
        <strain evidence="6 8">ICMP 7846</strain>
    </source>
</reference>
<dbReference type="CDD" id="cd02247">
    <property type="entry name" value="cupin_pirin_C"/>
    <property type="match status" value="1"/>
</dbReference>
<feature type="binding site" evidence="2">
    <location>
        <position position="79"/>
    </location>
    <ligand>
        <name>Fe cation</name>
        <dbReference type="ChEBI" id="CHEBI:24875"/>
    </ligand>
</feature>
<dbReference type="SUPFAM" id="SSF51182">
    <property type="entry name" value="RmlC-like cupins"/>
    <property type="match status" value="1"/>
</dbReference>